<dbReference type="Pfam" id="PF00364">
    <property type="entry name" value="Biotin_lipoyl"/>
    <property type="match status" value="1"/>
</dbReference>
<evidence type="ECO:0000256" key="3">
    <source>
        <dbReference type="RuleBase" id="RU364072"/>
    </source>
</evidence>
<evidence type="ECO:0000313" key="6">
    <source>
        <dbReference type="Proteomes" id="UP001602119"/>
    </source>
</evidence>
<dbReference type="InterPro" id="IPR001249">
    <property type="entry name" value="AcCoA_biotinCC"/>
</dbReference>
<dbReference type="PANTHER" id="PTHR45266">
    <property type="entry name" value="OXALOACETATE DECARBOXYLASE ALPHA CHAIN"/>
    <property type="match status" value="1"/>
</dbReference>
<dbReference type="InterPro" id="IPR000089">
    <property type="entry name" value="Biotin_lipoyl"/>
</dbReference>
<protein>
    <recommendedName>
        <fullName evidence="1 3">Biotin carboxyl carrier protein of acetyl-CoA carboxylase</fullName>
    </recommendedName>
</protein>
<keyword evidence="6" id="KW-1185">Reference proteome</keyword>
<dbReference type="InterPro" id="IPR050709">
    <property type="entry name" value="Biotin_Carboxyl_Carrier/Decarb"/>
</dbReference>
<name>A0ABW6VAW9_MICFU</name>
<dbReference type="InterPro" id="IPR011053">
    <property type="entry name" value="Single_hybrid_motif"/>
</dbReference>
<dbReference type="EMBL" id="JBIAXI010000014">
    <property type="protein sequence ID" value="MFF4775727.1"/>
    <property type="molecule type" value="Genomic_DNA"/>
</dbReference>
<feature type="domain" description="Lipoyl-binding" evidence="4">
    <location>
        <begin position="72"/>
        <end position="148"/>
    </location>
</feature>
<keyword evidence="2 3" id="KW-0092">Biotin</keyword>
<keyword evidence="3" id="KW-0444">Lipid biosynthesis</keyword>
<evidence type="ECO:0000313" key="5">
    <source>
        <dbReference type="EMBL" id="MFF4775727.1"/>
    </source>
</evidence>
<evidence type="ECO:0000259" key="4">
    <source>
        <dbReference type="PROSITE" id="PS50968"/>
    </source>
</evidence>
<dbReference type="PROSITE" id="PS50968">
    <property type="entry name" value="BIOTINYL_LIPOYL"/>
    <property type="match status" value="1"/>
</dbReference>
<keyword evidence="3" id="KW-0276">Fatty acid metabolism</keyword>
<sequence length="178" mass="17951">MKNPSEPGGDLDLLCQAATRLVSLLPQPPATLKLRLGAASAELTWESAPAYGPAAGATPWEAPAAEPADPALDHVTAPLVGTFYHAPEPGAPPFVAVGGTVEAGQQVGIVESMKLMNPVHTEIAGRVVEILVPDATSVEYDQPLIAIAPAGGDEACAVLFPGKGEPSAGHDPVGGGRG</sequence>
<keyword evidence="3" id="KW-0443">Lipid metabolism</keyword>
<gene>
    <name evidence="5" type="ORF">ACFY05_23005</name>
</gene>
<accession>A0ABW6VAW9</accession>
<comment type="caution">
    <text evidence="5">The sequence shown here is derived from an EMBL/GenBank/DDBJ whole genome shotgun (WGS) entry which is preliminary data.</text>
</comment>
<comment type="function">
    <text evidence="3">This protein is a component of the acetyl coenzyme A carboxylase complex; first, biotin carboxylase catalyzes the carboxylation of the carrier protein and then the transcarboxylase transfers the carboxyl group to form malonyl-CoA.</text>
</comment>
<dbReference type="PRINTS" id="PR01071">
    <property type="entry name" value="ACOABIOTINCC"/>
</dbReference>
<dbReference type="SUPFAM" id="SSF51230">
    <property type="entry name" value="Single hybrid motif"/>
    <property type="match status" value="1"/>
</dbReference>
<organism evidence="5 6">
    <name type="scientific">Microtetraspora fusca</name>
    <dbReference type="NCBI Taxonomy" id="1997"/>
    <lineage>
        <taxon>Bacteria</taxon>
        <taxon>Bacillati</taxon>
        <taxon>Actinomycetota</taxon>
        <taxon>Actinomycetes</taxon>
        <taxon>Streptosporangiales</taxon>
        <taxon>Streptosporangiaceae</taxon>
        <taxon>Microtetraspora</taxon>
    </lineage>
</organism>
<keyword evidence="3" id="KW-0275">Fatty acid biosynthesis</keyword>
<evidence type="ECO:0000256" key="2">
    <source>
        <dbReference type="ARBA" id="ARBA00023267"/>
    </source>
</evidence>
<proteinExistence type="predicted"/>
<dbReference type="CDD" id="cd06850">
    <property type="entry name" value="biotinyl_domain"/>
    <property type="match status" value="1"/>
</dbReference>
<evidence type="ECO:0000256" key="1">
    <source>
        <dbReference type="ARBA" id="ARBA00017562"/>
    </source>
</evidence>
<comment type="pathway">
    <text evidence="3">Lipid metabolism; fatty acid biosynthesis.</text>
</comment>
<dbReference type="Proteomes" id="UP001602119">
    <property type="component" value="Unassembled WGS sequence"/>
</dbReference>
<dbReference type="PANTHER" id="PTHR45266:SF3">
    <property type="entry name" value="OXALOACETATE DECARBOXYLASE ALPHA CHAIN"/>
    <property type="match status" value="1"/>
</dbReference>
<dbReference type="Gene3D" id="2.40.50.100">
    <property type="match status" value="1"/>
</dbReference>
<dbReference type="RefSeq" id="WP_387343945.1">
    <property type="nucleotide sequence ID" value="NZ_JBIAXI010000014.1"/>
</dbReference>
<reference evidence="5 6" key="1">
    <citation type="submission" date="2024-10" db="EMBL/GenBank/DDBJ databases">
        <title>The Natural Products Discovery Center: Release of the First 8490 Sequenced Strains for Exploring Actinobacteria Biosynthetic Diversity.</title>
        <authorList>
            <person name="Kalkreuter E."/>
            <person name="Kautsar S.A."/>
            <person name="Yang D."/>
            <person name="Bader C.D."/>
            <person name="Teijaro C.N."/>
            <person name="Fluegel L."/>
            <person name="Davis C.M."/>
            <person name="Simpson J.R."/>
            <person name="Lauterbach L."/>
            <person name="Steele A.D."/>
            <person name="Gui C."/>
            <person name="Meng S."/>
            <person name="Li G."/>
            <person name="Viehrig K."/>
            <person name="Ye F."/>
            <person name="Su P."/>
            <person name="Kiefer A.F."/>
            <person name="Nichols A."/>
            <person name="Cepeda A.J."/>
            <person name="Yan W."/>
            <person name="Fan B."/>
            <person name="Jiang Y."/>
            <person name="Adhikari A."/>
            <person name="Zheng C.-J."/>
            <person name="Schuster L."/>
            <person name="Cowan T.M."/>
            <person name="Smanski M.J."/>
            <person name="Chevrette M.G."/>
            <person name="De Carvalho L.P.S."/>
            <person name="Shen B."/>
        </authorList>
    </citation>
    <scope>NUCLEOTIDE SEQUENCE [LARGE SCALE GENOMIC DNA]</scope>
    <source>
        <strain evidence="5 6">NPDC001281</strain>
    </source>
</reference>